<name>A0A4R8V2F1_9MICO</name>
<accession>A0A4R8V2F1</accession>
<sequence length="2005" mass="207530">MAGKRTRRHRPVFSKARLGVIRIAAVAAIGALLATVAIVVDGFDVKQTPVNASSIWALQSGDGTRYARINTDLGELDTVKTVPAPSELVQTDSTVLLYAQNNEKVVDVSLAAPIDLGDDAADYDSTPAGTRTIVSSTSWVGYLTSAGTVFAGSVAGGVGGAQEPRPVNPYADDAVAPGETPVAYRSDAIAITPEGVLYSFSSDARSVLRYSIADDRILGEEAVTDGPAEAGSQLTVVGDTWALLSVSGEELWLAGQNEPVETNLSELALLQRPSTTDDDVLIADQTGLVAFALADGARTELVGDTTLVGGAAAVLGVPAAPTPYKGVRYAAWLPASGTGGTLFSESAGETALSYGAITPNGDAAPAFRANESLMILNDTRSGWVWTVPDGALVQSSQDWTLAAAEEPQRQNNVEEASEVVEPKAPVAVPDSFGVRVDQLVSLPVLLNDHDANDDVLSVVPDSVTGLDPSWGTVFVTDQNQALAVQVAPGASGSATFNYAITDGSRTDGLDSPSTTVTLTVHGDDVNSAPVWCGTDGCLQDWPSPEVQPGGAVTVPVLPGWVDPDGDPIFVASAANTTDIGSVSVTPAGVLVYKHPNAAEQSAQSATILVRVSDIHGAATEKVLTIVVTPTPRLTVEPFALLASVNEGITVDPAEYVSGAAGLYRIASATIPTSAEGSTVAVTANGTAFDFSATTIGNYTVSLTIADDVSEVVSLVRISVVSADAQALTTSPVTVFVRPKADTSVDVFTAVSNPAGRVLLLGEAIPETVLGASLSVDVVGQNILRVRGSTADERPGKLGTVRYTVSDGTENPLYTVRGEATVYLLEASVPQAPIARNDSVSVRVGAQIDIPVLDNDVAPDGNIVILNAESVQNRDSRGLAFAAGAELRYLAPDEPGSYELAYSVYTAGAPELIDSAVVSVEVLADGDNTAPQPHTLYGRVLSGETIEIPFDSFGIDPDGDTVVLDRVLTQPARGTASINATGDAIVYSSPLDYHGAIEFQYRVRDSGRATGLALVRIGVLDQRSNPSPITFSDYVEVQAGADNQVVVFPAANDIEPGGGSLTLSGVAPDATAGSAEFDALAERIDSVTDERVVFTAGEEPGLLTFVYSVTNANDDVAQGLIVVKIVRTSVPDYPVVIDTTLALDERDAFPDGVDVVTDKVSWNSGDVSDLTLTLWGSHPGLEVSGWKISGDVPDEGLLAPFALTGPNFQGVEVTTYGFLRIPAKDAIIIALKKGNVDQNVREDASVTFDLTSLVLIPAGTTLELQRTGIRSSGERGRATCTFDSGTRVTYSAGSDAPWTDSCTVPARIDGQEDYTQLVVPIVVEPLDPQPELRPAALTASPGSEAIRYDLSHMVEWQGKGDVPALTFAIDFTSDQFTVQQDGAILTIGVADNAVAGREAAVSVSLSSHRDAIAAVLALKVGPAPSELPKGGTVATSCTQSSGSSCSIAVIGTAGEVNLYRGTPLELVSVTAPSTCVGVSFAVENSRNVRASWSGDTAGGVCEASFVVRDAQGKLSAGNRNGSITVDLQGYPKAPNAVAQIAYGNRSVTLSVSPGGANAAYPALEGFNLYRNGASVARCDTSGDCGTITTTANGDQAVYEAKAFNAVGESRTPVSVTAWSYDTPGMGTLTAEPEYDPAVTSSTVGAVSLTIENTDDSTNRYRIGDAVIDAADGRKTVHKLALGVGPQTITVTPLSSFEQPAGSGPTEESKSQTVLVAGSPAITSPGVLSSQNRSITVADARFDLNSSVLPEEVLYVASPTEGAACTLTPAGFTSAGAVTSEDPAIGGLTKHTRYYVTICYSNGYGVTTTTAGPITTWEKPAAPGDGTYTYGTGGPSNGQYLIETPRSSATVPADFEADFDRYDESTGSEAFGADPGIRVRYCTTSDDTLCSDWSTVTAADASRAWQVTYSVEGLTTAQCVIGGTLKVAVDATASGLATAVVTRAEYDVPNPNGGRMWEYRNTAVVPGDAAQVRNVSWTINWTAPETSGLAQVSDVTQSGAVPCSPAS</sequence>
<dbReference type="OrthoDB" id="5241356at2"/>
<organism evidence="2 3">
    <name type="scientific">Cryobacterium glaciale</name>
    <dbReference type="NCBI Taxonomy" id="1259145"/>
    <lineage>
        <taxon>Bacteria</taxon>
        <taxon>Bacillati</taxon>
        <taxon>Actinomycetota</taxon>
        <taxon>Actinomycetes</taxon>
        <taxon>Micrococcales</taxon>
        <taxon>Microbacteriaceae</taxon>
        <taxon>Cryobacterium</taxon>
    </lineage>
</organism>
<dbReference type="Pfam" id="PF17963">
    <property type="entry name" value="Big_9"/>
    <property type="match status" value="3"/>
</dbReference>
<evidence type="ECO:0000313" key="2">
    <source>
        <dbReference type="EMBL" id="TFB75951.1"/>
    </source>
</evidence>
<protein>
    <recommendedName>
        <fullName evidence="4">Tandem-95 repeat protein</fullName>
    </recommendedName>
</protein>
<dbReference type="Proteomes" id="UP000298173">
    <property type="component" value="Unassembled WGS sequence"/>
</dbReference>
<keyword evidence="1" id="KW-0812">Transmembrane</keyword>
<comment type="caution">
    <text evidence="2">The sequence shown here is derived from an EMBL/GenBank/DDBJ whole genome shotgun (WGS) entry which is preliminary data.</text>
</comment>
<dbReference type="Gene3D" id="2.60.40.3440">
    <property type="match status" value="1"/>
</dbReference>
<dbReference type="EMBL" id="SOEY01000007">
    <property type="protein sequence ID" value="TFB75951.1"/>
    <property type="molecule type" value="Genomic_DNA"/>
</dbReference>
<proteinExistence type="predicted"/>
<gene>
    <name evidence="2" type="ORF">E3O06_04775</name>
</gene>
<evidence type="ECO:0000256" key="1">
    <source>
        <dbReference type="SAM" id="Phobius"/>
    </source>
</evidence>
<feature type="transmembrane region" description="Helical" evidence="1">
    <location>
        <begin position="20"/>
        <end position="40"/>
    </location>
</feature>
<evidence type="ECO:0008006" key="4">
    <source>
        <dbReference type="Google" id="ProtNLM"/>
    </source>
</evidence>
<evidence type="ECO:0000313" key="3">
    <source>
        <dbReference type="Proteomes" id="UP000298173"/>
    </source>
</evidence>
<keyword evidence="3" id="KW-1185">Reference proteome</keyword>
<reference evidence="2 3" key="1">
    <citation type="submission" date="2019-03" db="EMBL/GenBank/DDBJ databases">
        <title>Genomics of glacier-inhabiting Cryobacterium strains.</title>
        <authorList>
            <person name="Liu Q."/>
            <person name="Xin Y.-H."/>
        </authorList>
    </citation>
    <scope>NUCLEOTIDE SEQUENCE [LARGE SCALE GENOMIC DNA]</scope>
    <source>
        <strain evidence="2 3">HLT2-23</strain>
    </source>
</reference>
<keyword evidence="1" id="KW-1133">Transmembrane helix</keyword>
<keyword evidence="1" id="KW-0472">Membrane</keyword>
<dbReference type="RefSeq" id="WP_134501843.1">
    <property type="nucleotide sequence ID" value="NZ_SOEY01000007.1"/>
</dbReference>